<dbReference type="PANTHER" id="PTHR30085:SF6">
    <property type="entry name" value="ABC TRANSPORTER GLUTAMINE-BINDING PROTEIN GLNH"/>
    <property type="match status" value="1"/>
</dbReference>
<dbReference type="PANTHER" id="PTHR30085">
    <property type="entry name" value="AMINO ACID ABC TRANSPORTER PERMEASE"/>
    <property type="match status" value="1"/>
</dbReference>
<comment type="caution">
    <text evidence="7">The sequence shown here is derived from an EMBL/GenBank/DDBJ whole genome shotgun (WGS) entry which is preliminary data.</text>
</comment>
<keyword evidence="5" id="KW-0472">Membrane</keyword>
<feature type="region of interest" description="Disordered" evidence="4">
    <location>
        <begin position="1"/>
        <end position="54"/>
    </location>
</feature>
<accession>A0ABT0XYW0</accession>
<gene>
    <name evidence="7" type="ORF">LXN57_15415</name>
</gene>
<dbReference type="SMART" id="SM00062">
    <property type="entry name" value="PBPb"/>
    <property type="match status" value="1"/>
</dbReference>
<keyword evidence="3" id="KW-0732">Signal</keyword>
<feature type="domain" description="Solute-binding protein family 3/N-terminal" evidence="6">
    <location>
        <begin position="107"/>
        <end position="339"/>
    </location>
</feature>
<protein>
    <submittedName>
        <fullName evidence="7">Transporter substrate-binding domain-containing protein</fullName>
    </submittedName>
</protein>
<dbReference type="Pfam" id="PF00497">
    <property type="entry name" value="SBP_bac_3"/>
    <property type="match status" value="1"/>
</dbReference>
<dbReference type="InterPro" id="IPR001638">
    <property type="entry name" value="Solute-binding_3/MltF_N"/>
</dbReference>
<reference evidence="7 8" key="1">
    <citation type="submission" date="2022-06" db="EMBL/GenBank/DDBJ databases">
        <title>Actinoplanes abujensis sp. nov., isolated from Nigerian arid soil.</title>
        <authorList>
            <person name="Ding P."/>
        </authorList>
    </citation>
    <scope>NUCLEOTIDE SEQUENCE [LARGE SCALE GENOMIC DNA]</scope>
    <source>
        <strain evidence="8">TRM88002</strain>
    </source>
</reference>
<feature type="compositionally biased region" description="Basic and acidic residues" evidence="4">
    <location>
        <begin position="355"/>
        <end position="365"/>
    </location>
</feature>
<organism evidence="7 8">
    <name type="scientific">Paractinoplanes hotanensis</name>
    <dbReference type="NCBI Taxonomy" id="2906497"/>
    <lineage>
        <taxon>Bacteria</taxon>
        <taxon>Bacillati</taxon>
        <taxon>Actinomycetota</taxon>
        <taxon>Actinomycetes</taxon>
        <taxon>Micromonosporales</taxon>
        <taxon>Micromonosporaceae</taxon>
        <taxon>Paractinoplanes</taxon>
    </lineage>
</organism>
<evidence type="ECO:0000313" key="8">
    <source>
        <dbReference type="Proteomes" id="UP001523216"/>
    </source>
</evidence>
<feature type="transmembrane region" description="Helical" evidence="5">
    <location>
        <begin position="63"/>
        <end position="87"/>
    </location>
</feature>
<name>A0ABT0XYW0_9ACTN</name>
<evidence type="ECO:0000259" key="6">
    <source>
        <dbReference type="SMART" id="SM00062"/>
    </source>
</evidence>
<evidence type="ECO:0000256" key="5">
    <source>
        <dbReference type="SAM" id="Phobius"/>
    </source>
</evidence>
<dbReference type="SUPFAM" id="SSF53850">
    <property type="entry name" value="Periplasmic binding protein-like II"/>
    <property type="match status" value="1"/>
</dbReference>
<dbReference type="Gene3D" id="3.40.190.10">
    <property type="entry name" value="Periplasmic binding protein-like II"/>
    <property type="match status" value="2"/>
</dbReference>
<evidence type="ECO:0000256" key="3">
    <source>
        <dbReference type="ARBA" id="ARBA00022729"/>
    </source>
</evidence>
<keyword evidence="5" id="KW-1133">Transmembrane helix</keyword>
<dbReference type="Proteomes" id="UP001523216">
    <property type="component" value="Unassembled WGS sequence"/>
</dbReference>
<keyword evidence="2" id="KW-0813">Transport</keyword>
<keyword evidence="5" id="KW-0812">Transmembrane</keyword>
<sequence>MGSDRSGVAGRFTWPVRRRTPPGPEGTAEDIAVQDLAEREAAEQRLPPPEPEPLIEPPRFNLAAFRLAALGLAIVLALGLAMVRLFVGGPPSVADLREQAGIAAWAELPIGVKDDQPGLALRDKDGRWSGFDVDIAYMIAEDLGFRRSEVKFYSIESEDRPRMQATNAEGERVPVKLVIASFSITPTRIADGVRFSAPYLYTEQSVLTMKGSIPKVSSIADLRDKRVCSISASTSLDAPEEEDAVVVPRNRISECIADLRAGRVQAVTTDAAILAGFKHKFPDDFDHWDVGLDPTERYGVNTGENPALQKLVDLTLYRSYTDPKDSRWEEAYDRNLQSEVDNNDKAPIAVAEQPRVVRPDIREQPWEDVFGE</sequence>
<evidence type="ECO:0000256" key="1">
    <source>
        <dbReference type="ARBA" id="ARBA00010333"/>
    </source>
</evidence>
<proteinExistence type="inferred from homology"/>
<evidence type="ECO:0000313" key="7">
    <source>
        <dbReference type="EMBL" id="MCM4078961.1"/>
    </source>
</evidence>
<dbReference type="EMBL" id="JAMQOL010000018">
    <property type="protein sequence ID" value="MCM4078961.1"/>
    <property type="molecule type" value="Genomic_DNA"/>
</dbReference>
<dbReference type="RefSeq" id="WP_251798853.1">
    <property type="nucleotide sequence ID" value="NZ_JAMQOL010000018.1"/>
</dbReference>
<evidence type="ECO:0000256" key="2">
    <source>
        <dbReference type="ARBA" id="ARBA00022448"/>
    </source>
</evidence>
<evidence type="ECO:0000256" key="4">
    <source>
        <dbReference type="SAM" id="MobiDB-lite"/>
    </source>
</evidence>
<dbReference type="InterPro" id="IPR051455">
    <property type="entry name" value="Bact_solute-bind_prot3"/>
</dbReference>
<feature type="region of interest" description="Disordered" evidence="4">
    <location>
        <begin position="338"/>
        <end position="372"/>
    </location>
</feature>
<comment type="similarity">
    <text evidence="1">Belongs to the bacterial solute-binding protein 3 family.</text>
</comment>
<keyword evidence="8" id="KW-1185">Reference proteome</keyword>